<dbReference type="Proteomes" id="UP000276588">
    <property type="component" value="Unassembled WGS sequence"/>
</dbReference>
<protein>
    <submittedName>
        <fullName evidence="3">Methyltransferase type 11</fullName>
    </submittedName>
</protein>
<dbReference type="AlphaFoldDB" id="A0A3A6PRF3"/>
<proteinExistence type="predicted"/>
<dbReference type="Pfam" id="PF08241">
    <property type="entry name" value="Methyltransf_11"/>
    <property type="match status" value="1"/>
</dbReference>
<dbReference type="RefSeq" id="WP_120103351.1">
    <property type="nucleotide sequence ID" value="NZ_QKNY01000018.1"/>
</dbReference>
<dbReference type="PANTHER" id="PTHR43591:SF24">
    <property type="entry name" value="2-METHOXY-6-POLYPRENYL-1,4-BENZOQUINOL METHYLASE, MITOCHONDRIAL"/>
    <property type="match status" value="1"/>
</dbReference>
<evidence type="ECO:0000256" key="1">
    <source>
        <dbReference type="SAM" id="MobiDB-lite"/>
    </source>
</evidence>
<dbReference type="InterPro" id="IPR029063">
    <property type="entry name" value="SAM-dependent_MTases_sf"/>
</dbReference>
<keyword evidence="4" id="KW-1185">Reference proteome</keyword>
<reference evidence="3 4" key="1">
    <citation type="submission" date="2018-06" db="EMBL/GenBank/DDBJ databases">
        <title>Halonotius sp. F13-13 a new haloarchaeeon isolated from a solar saltern from Isla Cristina, Huelva, Spain.</title>
        <authorList>
            <person name="Duran-Viseras A."/>
            <person name="Sanchez-Porro C."/>
            <person name="Ventosa A."/>
        </authorList>
    </citation>
    <scope>NUCLEOTIDE SEQUENCE [LARGE SCALE GENOMIC DNA]</scope>
    <source>
        <strain evidence="3 4">F13-13</strain>
    </source>
</reference>
<comment type="caution">
    <text evidence="3">The sequence shown here is derived from an EMBL/GenBank/DDBJ whole genome shotgun (WGS) entry which is preliminary data.</text>
</comment>
<evidence type="ECO:0000259" key="2">
    <source>
        <dbReference type="Pfam" id="PF08241"/>
    </source>
</evidence>
<accession>A0A3A6PRF3</accession>
<dbReference type="InterPro" id="IPR013216">
    <property type="entry name" value="Methyltransf_11"/>
</dbReference>
<dbReference type="GO" id="GO:0032259">
    <property type="term" value="P:methylation"/>
    <property type="evidence" value="ECO:0007669"/>
    <property type="project" value="UniProtKB-KW"/>
</dbReference>
<dbReference type="CDD" id="cd02440">
    <property type="entry name" value="AdoMet_MTases"/>
    <property type="match status" value="1"/>
</dbReference>
<dbReference type="SUPFAM" id="SSF53335">
    <property type="entry name" value="S-adenosyl-L-methionine-dependent methyltransferases"/>
    <property type="match status" value="1"/>
</dbReference>
<dbReference type="OrthoDB" id="1018at2157"/>
<keyword evidence="3" id="KW-0808">Transferase</keyword>
<gene>
    <name evidence="3" type="ORF">DM826_10305</name>
</gene>
<organism evidence="3 4">
    <name type="scientific">Halonotius aquaticus</name>
    <dbReference type="NCBI Taxonomy" id="2216978"/>
    <lineage>
        <taxon>Archaea</taxon>
        <taxon>Methanobacteriati</taxon>
        <taxon>Methanobacteriota</taxon>
        <taxon>Stenosarchaea group</taxon>
        <taxon>Halobacteria</taxon>
        <taxon>Halobacteriales</taxon>
        <taxon>Haloferacaceae</taxon>
        <taxon>Halonotius</taxon>
    </lineage>
</organism>
<name>A0A3A6PRF3_9EURY</name>
<dbReference type="GO" id="GO:0008757">
    <property type="term" value="F:S-adenosylmethionine-dependent methyltransferase activity"/>
    <property type="evidence" value="ECO:0007669"/>
    <property type="project" value="InterPro"/>
</dbReference>
<evidence type="ECO:0000313" key="4">
    <source>
        <dbReference type="Proteomes" id="UP000276588"/>
    </source>
</evidence>
<dbReference type="PANTHER" id="PTHR43591">
    <property type="entry name" value="METHYLTRANSFERASE"/>
    <property type="match status" value="1"/>
</dbReference>
<evidence type="ECO:0000313" key="3">
    <source>
        <dbReference type="EMBL" id="RJX42040.1"/>
    </source>
</evidence>
<feature type="domain" description="Methyltransferase type 11" evidence="2">
    <location>
        <begin position="44"/>
        <end position="144"/>
    </location>
</feature>
<sequence length="203" mass="21540">MHGLGDVRFFDRVARLYDWVMPAADQQSLAAALSRADGDIDRLLDFGGGTGRATIAVDAAERTVVDISRPMLRRAQARTASGPGRPADPSGPLATVQGDAGRLAVGDNTIDAAIVVDAFHHMPAQAAVVSEAQRVLRPGGVFVVREFDPSHPLGWLLARGEHSIGMNSTFHTPAELAELLADAGFEVEILDAGFEYTVVGTNR</sequence>
<keyword evidence="3" id="KW-0489">Methyltransferase</keyword>
<dbReference type="Gene3D" id="3.40.50.150">
    <property type="entry name" value="Vaccinia Virus protein VP39"/>
    <property type="match status" value="1"/>
</dbReference>
<dbReference type="EMBL" id="QKNY01000018">
    <property type="protein sequence ID" value="RJX42040.1"/>
    <property type="molecule type" value="Genomic_DNA"/>
</dbReference>
<feature type="region of interest" description="Disordered" evidence="1">
    <location>
        <begin position="75"/>
        <end position="96"/>
    </location>
</feature>